<proteinExistence type="predicted"/>
<evidence type="ECO:0000313" key="1">
    <source>
        <dbReference type="EMBL" id="EHJ39475.1"/>
    </source>
</evidence>
<reference evidence="1 2" key="1">
    <citation type="submission" date="2011-08" db="EMBL/GenBank/DDBJ databases">
        <authorList>
            <person name="Weinstock G."/>
            <person name="Sodergren E."/>
            <person name="Clifton S."/>
            <person name="Fulton L."/>
            <person name="Fulton B."/>
            <person name="Courtney L."/>
            <person name="Fronick C."/>
            <person name="Harrison M."/>
            <person name="Strong C."/>
            <person name="Farmer C."/>
            <person name="Delahaunty K."/>
            <person name="Markovic C."/>
            <person name="Hall O."/>
            <person name="Minx P."/>
            <person name="Tomlinson C."/>
            <person name="Mitreva M."/>
            <person name="Hou S."/>
            <person name="Chen J."/>
            <person name="Wollam A."/>
            <person name="Pepin K.H."/>
            <person name="Johnson M."/>
            <person name="Bhonagiri V."/>
            <person name="Zhang X."/>
            <person name="Suruliraj S."/>
            <person name="Warren W."/>
            <person name="Chinwalla A."/>
            <person name="Mardis E.R."/>
            <person name="Wilson R.K."/>
        </authorList>
    </citation>
    <scope>NUCLEOTIDE SEQUENCE [LARGE SCALE GENOMIC DNA]</scope>
    <source>
        <strain evidence="1 2">DSM 18206</strain>
    </source>
</reference>
<comment type="caution">
    <text evidence="1">The sequence shown here is derived from an EMBL/GenBank/DDBJ whole genome shotgun (WGS) entry which is preliminary data.</text>
</comment>
<dbReference type="HOGENOM" id="CLU_3265548_0_0_10"/>
<dbReference type="AlphaFoldDB" id="G6AY99"/>
<protein>
    <submittedName>
        <fullName evidence="1">Uncharacterized protein</fullName>
    </submittedName>
</protein>
<dbReference type="eggNOG" id="ENOG5030P1S">
    <property type="taxonomic scope" value="Bacteria"/>
</dbReference>
<name>G6AY99_9BACT</name>
<dbReference type="EMBL" id="AFZZ01000145">
    <property type="protein sequence ID" value="EHJ39475.1"/>
    <property type="molecule type" value="Genomic_DNA"/>
</dbReference>
<gene>
    <name evidence="1" type="ORF">HMPREF0673_01608</name>
</gene>
<accession>G6AY99</accession>
<evidence type="ECO:0000313" key="2">
    <source>
        <dbReference type="Proteomes" id="UP000004407"/>
    </source>
</evidence>
<sequence length="41" mass="4462">MCRKGIYELMVESSSTTMLPDVIKSAGILAIHFTMGLCSQV</sequence>
<dbReference type="Proteomes" id="UP000004407">
    <property type="component" value="Unassembled WGS sequence"/>
</dbReference>
<organism evidence="1 2">
    <name type="scientific">Leyella stercorea DSM 18206</name>
    <dbReference type="NCBI Taxonomy" id="1002367"/>
    <lineage>
        <taxon>Bacteria</taxon>
        <taxon>Pseudomonadati</taxon>
        <taxon>Bacteroidota</taxon>
        <taxon>Bacteroidia</taxon>
        <taxon>Bacteroidales</taxon>
        <taxon>Prevotellaceae</taxon>
        <taxon>Leyella</taxon>
    </lineage>
</organism>